<dbReference type="Gene3D" id="3.30.160.60">
    <property type="entry name" value="Classic Zinc Finger"/>
    <property type="match status" value="1"/>
</dbReference>
<dbReference type="OMA" id="NEVPAIN"/>
<protein>
    <recommendedName>
        <fullName evidence="11">C2H2-type domain-containing protein</fullName>
    </recommendedName>
</protein>
<dbReference type="GO" id="GO:0008270">
    <property type="term" value="F:zinc ion binding"/>
    <property type="evidence" value="ECO:0007669"/>
    <property type="project" value="UniProtKB-KW"/>
</dbReference>
<dbReference type="GO" id="GO:0000978">
    <property type="term" value="F:RNA polymerase II cis-regulatory region sequence-specific DNA binding"/>
    <property type="evidence" value="ECO:0007669"/>
    <property type="project" value="TreeGrafter"/>
</dbReference>
<keyword evidence="5" id="KW-0862">Zinc</keyword>
<evidence type="ECO:0000256" key="6">
    <source>
        <dbReference type="ARBA" id="ARBA00023015"/>
    </source>
</evidence>
<dbReference type="PROSITE" id="PS00028">
    <property type="entry name" value="ZINC_FINGER_C2H2_1"/>
    <property type="match status" value="1"/>
</dbReference>
<accession>A0A3P8RX79</accession>
<name>A0A3P8RX79_AMPPE</name>
<feature type="compositionally biased region" description="Polar residues" evidence="10">
    <location>
        <begin position="32"/>
        <end position="56"/>
    </location>
</feature>
<dbReference type="InterPro" id="IPR051969">
    <property type="entry name" value="Zinc-finger_DNA-bd_regulators"/>
</dbReference>
<reference evidence="12 13" key="1">
    <citation type="submission" date="2018-03" db="EMBL/GenBank/DDBJ databases">
        <title>Finding Nemo's genes: A chromosome-scale reference assembly of the genome of the orange clownfish Amphiprion percula.</title>
        <authorList>
            <person name="Lehmann R."/>
        </authorList>
    </citation>
    <scope>NUCLEOTIDE SEQUENCE</scope>
</reference>
<evidence type="ECO:0000259" key="11">
    <source>
        <dbReference type="PROSITE" id="PS50157"/>
    </source>
</evidence>
<evidence type="ECO:0000256" key="5">
    <source>
        <dbReference type="ARBA" id="ARBA00022833"/>
    </source>
</evidence>
<evidence type="ECO:0000256" key="10">
    <source>
        <dbReference type="SAM" id="MobiDB-lite"/>
    </source>
</evidence>
<dbReference type="PROSITE" id="PS50157">
    <property type="entry name" value="ZINC_FINGER_C2H2_2"/>
    <property type="match status" value="1"/>
</dbReference>
<feature type="compositionally biased region" description="Polar residues" evidence="10">
    <location>
        <begin position="7"/>
        <end position="16"/>
    </location>
</feature>
<evidence type="ECO:0000256" key="9">
    <source>
        <dbReference type="PROSITE-ProRule" id="PRU00042"/>
    </source>
</evidence>
<keyword evidence="6" id="KW-0805">Transcription regulation</keyword>
<organism evidence="12 13">
    <name type="scientific">Amphiprion percula</name>
    <name type="common">Orange clownfish</name>
    <name type="synonym">Lutjanus percula</name>
    <dbReference type="NCBI Taxonomy" id="161767"/>
    <lineage>
        <taxon>Eukaryota</taxon>
        <taxon>Metazoa</taxon>
        <taxon>Chordata</taxon>
        <taxon>Craniata</taxon>
        <taxon>Vertebrata</taxon>
        <taxon>Euteleostomi</taxon>
        <taxon>Actinopterygii</taxon>
        <taxon>Neopterygii</taxon>
        <taxon>Teleostei</taxon>
        <taxon>Neoteleostei</taxon>
        <taxon>Acanthomorphata</taxon>
        <taxon>Ovalentaria</taxon>
        <taxon>Pomacentridae</taxon>
        <taxon>Amphiprion</taxon>
    </lineage>
</organism>
<keyword evidence="13" id="KW-1185">Reference proteome</keyword>
<keyword evidence="3" id="KW-0677">Repeat</keyword>
<proteinExistence type="predicted"/>
<feature type="region of interest" description="Disordered" evidence="10">
    <location>
        <begin position="1"/>
        <end position="135"/>
    </location>
</feature>
<evidence type="ECO:0000256" key="4">
    <source>
        <dbReference type="ARBA" id="ARBA00022771"/>
    </source>
</evidence>
<dbReference type="InterPro" id="IPR036236">
    <property type="entry name" value="Znf_C2H2_sf"/>
</dbReference>
<feature type="domain" description="C2H2-type" evidence="11">
    <location>
        <begin position="137"/>
        <end position="164"/>
    </location>
</feature>
<keyword evidence="2" id="KW-0479">Metal-binding</keyword>
<dbReference type="GO" id="GO:0000981">
    <property type="term" value="F:DNA-binding transcription factor activity, RNA polymerase II-specific"/>
    <property type="evidence" value="ECO:0007669"/>
    <property type="project" value="TreeGrafter"/>
</dbReference>
<evidence type="ECO:0000313" key="13">
    <source>
        <dbReference type="Proteomes" id="UP000265080"/>
    </source>
</evidence>
<dbReference type="PANTHER" id="PTHR45944">
    <property type="entry name" value="SCHNURRI, ISOFORM F"/>
    <property type="match status" value="1"/>
</dbReference>
<dbReference type="STRING" id="161767.ENSAPEP00000005248"/>
<dbReference type="PANTHER" id="PTHR45944:SF5">
    <property type="entry name" value="TRANSCRIPTION FACTOR HIVEP3"/>
    <property type="match status" value="1"/>
</dbReference>
<evidence type="ECO:0000313" key="12">
    <source>
        <dbReference type="Ensembl" id="ENSAPEP00000005248.1"/>
    </source>
</evidence>
<dbReference type="AlphaFoldDB" id="A0A3P8RX79"/>
<evidence type="ECO:0000256" key="1">
    <source>
        <dbReference type="ARBA" id="ARBA00004123"/>
    </source>
</evidence>
<dbReference type="GeneTree" id="ENSGT00940000157218"/>
<evidence type="ECO:0000256" key="3">
    <source>
        <dbReference type="ARBA" id="ARBA00022737"/>
    </source>
</evidence>
<reference evidence="12" key="2">
    <citation type="submission" date="2025-08" db="UniProtKB">
        <authorList>
            <consortium name="Ensembl"/>
        </authorList>
    </citation>
    <scope>IDENTIFICATION</scope>
</reference>
<keyword evidence="7" id="KW-0804">Transcription</keyword>
<dbReference type="Ensembl" id="ENSAPET00000005388.1">
    <property type="protein sequence ID" value="ENSAPEP00000005248.1"/>
    <property type="gene ID" value="ENSAPEG00000003767.1"/>
</dbReference>
<dbReference type="Proteomes" id="UP000265080">
    <property type="component" value="Chromosome 17"/>
</dbReference>
<dbReference type="SUPFAM" id="SSF57667">
    <property type="entry name" value="beta-beta-alpha zinc fingers"/>
    <property type="match status" value="1"/>
</dbReference>
<evidence type="ECO:0000256" key="8">
    <source>
        <dbReference type="ARBA" id="ARBA00023242"/>
    </source>
</evidence>
<sequence length="207" mass="22995">MEALHSRLTTGEQTGGQEHCQPESPQRGPQAKSPSQPRQQQKTSSPKPHGTQQLPKQSRRQNPERKRLRHQRQSIDSDTSLDTKNEATAATKATGVSSLSSGVLPSAAGDQSQSKAETQEDIPKQKRERKPQRPGKYVCTYCGRACAKPSVLQKHIRSHTGERPYPCAPCGEIKDYYTANHNNVQIFTAATCENCFHICSPRHQVKN</sequence>
<evidence type="ECO:0000256" key="2">
    <source>
        <dbReference type="ARBA" id="ARBA00022723"/>
    </source>
</evidence>
<feature type="compositionally biased region" description="Low complexity" evidence="10">
    <location>
        <begin position="86"/>
        <end position="108"/>
    </location>
</feature>
<keyword evidence="8" id="KW-0539">Nucleus</keyword>
<dbReference type="SMART" id="SM00355">
    <property type="entry name" value="ZnF_C2H2"/>
    <property type="match status" value="1"/>
</dbReference>
<evidence type="ECO:0000256" key="7">
    <source>
        <dbReference type="ARBA" id="ARBA00023163"/>
    </source>
</evidence>
<reference evidence="12" key="3">
    <citation type="submission" date="2025-09" db="UniProtKB">
        <authorList>
            <consortium name="Ensembl"/>
        </authorList>
    </citation>
    <scope>IDENTIFICATION</scope>
</reference>
<dbReference type="InterPro" id="IPR013087">
    <property type="entry name" value="Znf_C2H2_type"/>
</dbReference>
<dbReference type="GO" id="GO:0005634">
    <property type="term" value="C:nucleus"/>
    <property type="evidence" value="ECO:0007669"/>
    <property type="project" value="UniProtKB-SubCell"/>
</dbReference>
<dbReference type="FunFam" id="3.30.160.60:FF:000594">
    <property type="entry name" value="Transcription factor HIVEP2"/>
    <property type="match status" value="1"/>
</dbReference>
<keyword evidence="4 9" id="KW-0863">Zinc-finger</keyword>
<comment type="subcellular location">
    <subcellularLocation>
        <location evidence="1">Nucleus</location>
    </subcellularLocation>
</comment>